<organism evidence="3 4">
    <name type="scientific">Dissophora globulifera</name>
    <dbReference type="NCBI Taxonomy" id="979702"/>
    <lineage>
        <taxon>Eukaryota</taxon>
        <taxon>Fungi</taxon>
        <taxon>Fungi incertae sedis</taxon>
        <taxon>Mucoromycota</taxon>
        <taxon>Mortierellomycotina</taxon>
        <taxon>Mortierellomycetes</taxon>
        <taxon>Mortierellales</taxon>
        <taxon>Mortierellaceae</taxon>
        <taxon>Dissophora</taxon>
    </lineage>
</organism>
<reference evidence="3" key="1">
    <citation type="journal article" date="2020" name="Fungal Divers.">
        <title>Resolving the Mortierellaceae phylogeny through synthesis of multi-gene phylogenetics and phylogenomics.</title>
        <authorList>
            <person name="Vandepol N."/>
            <person name="Liber J."/>
            <person name="Desiro A."/>
            <person name="Na H."/>
            <person name="Kennedy M."/>
            <person name="Barry K."/>
            <person name="Grigoriev I.V."/>
            <person name="Miller A.N."/>
            <person name="O'Donnell K."/>
            <person name="Stajich J.E."/>
            <person name="Bonito G."/>
        </authorList>
    </citation>
    <scope>NUCLEOTIDE SEQUENCE</scope>
    <source>
        <strain evidence="3">REB-010B</strain>
    </source>
</reference>
<evidence type="ECO:0000256" key="1">
    <source>
        <dbReference type="SAM" id="MobiDB-lite"/>
    </source>
</evidence>
<name>A0A9P6R2L7_9FUNG</name>
<evidence type="ECO:0000259" key="2">
    <source>
        <dbReference type="PROSITE" id="PS00028"/>
    </source>
</evidence>
<keyword evidence="4" id="KW-1185">Reference proteome</keyword>
<evidence type="ECO:0000313" key="3">
    <source>
        <dbReference type="EMBL" id="KAG0310101.1"/>
    </source>
</evidence>
<feature type="region of interest" description="Disordered" evidence="1">
    <location>
        <begin position="359"/>
        <end position="436"/>
    </location>
</feature>
<dbReference type="PROSITE" id="PS00028">
    <property type="entry name" value="ZINC_FINGER_C2H2_1"/>
    <property type="match status" value="1"/>
</dbReference>
<comment type="caution">
    <text evidence="3">The sequence shown here is derived from an EMBL/GenBank/DDBJ whole genome shotgun (WGS) entry which is preliminary data.</text>
</comment>
<feature type="compositionally biased region" description="Acidic residues" evidence="1">
    <location>
        <begin position="363"/>
        <end position="392"/>
    </location>
</feature>
<evidence type="ECO:0000313" key="4">
    <source>
        <dbReference type="Proteomes" id="UP000738325"/>
    </source>
</evidence>
<protein>
    <recommendedName>
        <fullName evidence="2">C2H2-type domain-containing protein</fullName>
    </recommendedName>
</protein>
<sequence length="436" mass="47943">MRPKPPILTEDACRYINSILMSSRVAAATGLRLLHDACPPRQVPCSLDICHKRILSKASLLTHLRTVHLTKYWIGTVDSGSAVAIESSTDGDSDNNSDATVVTDLTTEIPVYLPRAGSQFVSPCNVRFHSTDTMTKHFKSCGMCPGIIISISSGSQPMTNILFYVNTEESSLRPPAAVLAEIKQQEQQQQSNDGFRRHNSPQNELIRQIAILYWKAYKEFLTATVPGPFAFSIPTSEDAGQLWLPTYSDILDYIDTFVAETAALVTASASTDLPQALDKFITNNQLQAQLQAQSLNDLGNSLAAAYSSHEQRTIEALAGMNKRLASDFMSVAEGRKLQRLIAKSHRALEERLERLEELVDPEKDVEEEGVEENAEEDLESDMGEGVVEDVGEGVEKNAEEDVGEGVEKDVEEDVGEDGEEGVEDDMETDVEECGQE</sequence>
<feature type="domain" description="C2H2-type" evidence="2">
    <location>
        <begin position="45"/>
        <end position="68"/>
    </location>
</feature>
<accession>A0A9P6R2L7</accession>
<dbReference type="Proteomes" id="UP000738325">
    <property type="component" value="Unassembled WGS sequence"/>
</dbReference>
<dbReference type="AlphaFoldDB" id="A0A9P6R2L7"/>
<dbReference type="InterPro" id="IPR013087">
    <property type="entry name" value="Znf_C2H2_type"/>
</dbReference>
<gene>
    <name evidence="3" type="ORF">BGZ99_000673</name>
</gene>
<proteinExistence type="predicted"/>
<dbReference type="EMBL" id="JAAAIP010001132">
    <property type="protein sequence ID" value="KAG0310101.1"/>
    <property type="molecule type" value="Genomic_DNA"/>
</dbReference>
<feature type="compositionally biased region" description="Acidic residues" evidence="1">
    <location>
        <begin position="400"/>
        <end position="436"/>
    </location>
</feature>